<dbReference type="OrthoDB" id="2783256at2759"/>
<evidence type="ECO:0000313" key="3">
    <source>
        <dbReference type="Proteomes" id="UP000230002"/>
    </source>
</evidence>
<feature type="domain" description="DUF6699" evidence="1">
    <location>
        <begin position="183"/>
        <end position="333"/>
    </location>
</feature>
<evidence type="ECO:0000313" key="2">
    <source>
        <dbReference type="EMBL" id="PIL23052.1"/>
    </source>
</evidence>
<accession>A0A2G8RNF2</accession>
<proteinExistence type="predicted"/>
<name>A0A2G8RNF2_9APHY</name>
<dbReference type="Proteomes" id="UP000230002">
    <property type="component" value="Unassembled WGS sequence"/>
</dbReference>
<sequence>MLLKRFCGLCPSPRIILYDMHPTTYYGYYGYGYGPGYWGWTPYATYPHGPQTTAPCRYPILVPLQDVAQHLPPHPFGAALGYHQQDTSTLEPQRHWAQTPWYPWAQIPWYYYQAQRPAPRDDDAPMAITRAPWRSRSPDRTLPERIPWHPWIDIDRDTRSHTQLTVDPILALPAPPFGTLGFQWDLADNPVRAILDRPENGWIRWRDLTRAAVRDGARALERLVLVFKPALRLPRERDAQIGVTHTHPATRLGADEDVAWVTVYDVFMAIFQWLVSPIGEAEMRRLGDGRFEEVIRTAEARRRGRAGRAGTVGREPYLKVDYLGERRRFKGIRLGVRDEVPVGRRLGEVFVIELGASV</sequence>
<comment type="caution">
    <text evidence="2">The sequence shown here is derived from an EMBL/GenBank/DDBJ whole genome shotgun (WGS) entry which is preliminary data.</text>
</comment>
<dbReference type="AlphaFoldDB" id="A0A2G8RNF2"/>
<dbReference type="Pfam" id="PF20415">
    <property type="entry name" value="DUF6699"/>
    <property type="match status" value="1"/>
</dbReference>
<organism evidence="2 3">
    <name type="scientific">Ganoderma sinense ZZ0214-1</name>
    <dbReference type="NCBI Taxonomy" id="1077348"/>
    <lineage>
        <taxon>Eukaryota</taxon>
        <taxon>Fungi</taxon>
        <taxon>Dikarya</taxon>
        <taxon>Basidiomycota</taxon>
        <taxon>Agaricomycotina</taxon>
        <taxon>Agaricomycetes</taxon>
        <taxon>Polyporales</taxon>
        <taxon>Polyporaceae</taxon>
        <taxon>Ganoderma</taxon>
    </lineage>
</organism>
<evidence type="ECO:0000259" key="1">
    <source>
        <dbReference type="Pfam" id="PF20415"/>
    </source>
</evidence>
<dbReference type="EMBL" id="AYKW01000068">
    <property type="protein sequence ID" value="PIL23052.1"/>
    <property type="molecule type" value="Genomic_DNA"/>
</dbReference>
<keyword evidence="3" id="KW-1185">Reference proteome</keyword>
<gene>
    <name evidence="2" type="ORF">GSI_14359</name>
</gene>
<dbReference type="InterPro" id="IPR046522">
    <property type="entry name" value="DUF6699"/>
</dbReference>
<reference evidence="2 3" key="1">
    <citation type="journal article" date="2015" name="Sci. Rep.">
        <title>Chromosome-level genome map provides insights into diverse defense mechanisms in the medicinal fungus Ganoderma sinense.</title>
        <authorList>
            <person name="Zhu Y."/>
            <person name="Xu J."/>
            <person name="Sun C."/>
            <person name="Zhou S."/>
            <person name="Xu H."/>
            <person name="Nelson D.R."/>
            <person name="Qian J."/>
            <person name="Song J."/>
            <person name="Luo H."/>
            <person name="Xiang L."/>
            <person name="Li Y."/>
            <person name="Xu Z."/>
            <person name="Ji A."/>
            <person name="Wang L."/>
            <person name="Lu S."/>
            <person name="Hayward A."/>
            <person name="Sun W."/>
            <person name="Li X."/>
            <person name="Schwartz D.C."/>
            <person name="Wang Y."/>
            <person name="Chen S."/>
        </authorList>
    </citation>
    <scope>NUCLEOTIDE SEQUENCE [LARGE SCALE GENOMIC DNA]</scope>
    <source>
        <strain evidence="2 3">ZZ0214-1</strain>
    </source>
</reference>
<protein>
    <recommendedName>
        <fullName evidence="1">DUF6699 domain-containing protein</fullName>
    </recommendedName>
</protein>